<feature type="region of interest" description="Disordered" evidence="1">
    <location>
        <begin position="157"/>
        <end position="182"/>
    </location>
</feature>
<gene>
    <name evidence="2" type="ORF">IFM89_010899</name>
</gene>
<dbReference type="PANTHER" id="PTHR46023:SF6">
    <property type="entry name" value="LIPASE CLASS 3 FAMILY PROTEIN"/>
    <property type="match status" value="1"/>
</dbReference>
<evidence type="ECO:0000313" key="2">
    <source>
        <dbReference type="EMBL" id="KAF9620164.1"/>
    </source>
</evidence>
<evidence type="ECO:0000256" key="1">
    <source>
        <dbReference type="SAM" id="MobiDB-lite"/>
    </source>
</evidence>
<name>A0A835IMU0_9MAGN</name>
<feature type="compositionally biased region" description="Basic residues" evidence="1">
    <location>
        <begin position="12"/>
        <end position="25"/>
    </location>
</feature>
<comment type="caution">
    <text evidence="2">The sequence shown here is derived from an EMBL/GenBank/DDBJ whole genome shotgun (WGS) entry which is preliminary data.</text>
</comment>
<feature type="compositionally biased region" description="Polar residues" evidence="1">
    <location>
        <begin position="168"/>
        <end position="178"/>
    </location>
</feature>
<accession>A0A835IMU0</accession>
<sequence length="365" mass="40788">MVMNGGEGWLRRSKRIGAQRSKKAKQMAEELRSKGKGHLLIPRNAYIVQLSSDLAASNTSEEHIVIDSTTDPSLTESEGTNESITSYESWVSEEIMEEHQAPMEVYFSDDEEDKMVHDTEQQESRVMVGYEADGEQHTYQPPPLAIDDTSVVRSLYKQEKEGQKAQENKGQSSTNLNKQLDKKYNMRSQDSEVYYSGDMDLHAFNTGNLQVASIYAGNNWVQLKGPEIRAELTHLLRLLSLCMLFSKKPFAVFLELAGYSQEDVLLQEPEARVGTHSIKDTLTAATGAVVPFHHSVLHEGGASNLVRYAHCGMVAAARWIAKCCSPCLLNALSECPEYTIKVLNLLICSTRLLTIYVIGWCSFTP</sequence>
<dbReference type="Proteomes" id="UP000631114">
    <property type="component" value="Unassembled WGS sequence"/>
</dbReference>
<protein>
    <submittedName>
        <fullName evidence="2">Uncharacterized protein</fullName>
    </submittedName>
</protein>
<evidence type="ECO:0000313" key="3">
    <source>
        <dbReference type="Proteomes" id="UP000631114"/>
    </source>
</evidence>
<feature type="region of interest" description="Disordered" evidence="1">
    <location>
        <begin position="12"/>
        <end position="35"/>
    </location>
</feature>
<dbReference type="EMBL" id="JADFTS010000002">
    <property type="protein sequence ID" value="KAF9620164.1"/>
    <property type="molecule type" value="Genomic_DNA"/>
</dbReference>
<proteinExistence type="predicted"/>
<feature type="compositionally biased region" description="Basic and acidic residues" evidence="1">
    <location>
        <begin position="157"/>
        <end position="167"/>
    </location>
</feature>
<keyword evidence="3" id="KW-1185">Reference proteome</keyword>
<dbReference type="OrthoDB" id="438440at2759"/>
<reference evidence="2 3" key="1">
    <citation type="submission" date="2020-10" db="EMBL/GenBank/DDBJ databases">
        <title>The Coptis chinensis genome and diversification of protoberbering-type alkaloids.</title>
        <authorList>
            <person name="Wang B."/>
            <person name="Shu S."/>
            <person name="Song C."/>
            <person name="Liu Y."/>
        </authorList>
    </citation>
    <scope>NUCLEOTIDE SEQUENCE [LARGE SCALE GENOMIC DNA]</scope>
    <source>
        <strain evidence="2">HL-2020</strain>
        <tissue evidence="2">Leaf</tissue>
    </source>
</reference>
<dbReference type="AlphaFoldDB" id="A0A835IMU0"/>
<dbReference type="PANTHER" id="PTHR46023">
    <property type="entry name" value="LIPASE CLASS 3 PROTEIN-LIKE"/>
    <property type="match status" value="1"/>
</dbReference>
<organism evidence="2 3">
    <name type="scientific">Coptis chinensis</name>
    <dbReference type="NCBI Taxonomy" id="261450"/>
    <lineage>
        <taxon>Eukaryota</taxon>
        <taxon>Viridiplantae</taxon>
        <taxon>Streptophyta</taxon>
        <taxon>Embryophyta</taxon>
        <taxon>Tracheophyta</taxon>
        <taxon>Spermatophyta</taxon>
        <taxon>Magnoliopsida</taxon>
        <taxon>Ranunculales</taxon>
        <taxon>Ranunculaceae</taxon>
        <taxon>Coptidoideae</taxon>
        <taxon>Coptis</taxon>
    </lineage>
</organism>